<dbReference type="SUPFAM" id="SSF141371">
    <property type="entry name" value="PilZ domain-like"/>
    <property type="match status" value="1"/>
</dbReference>
<dbReference type="Pfam" id="PF07238">
    <property type="entry name" value="PilZ"/>
    <property type="match status" value="1"/>
</dbReference>
<dbReference type="AlphaFoldDB" id="A0A512IQT5"/>
<dbReference type="InterPro" id="IPR009875">
    <property type="entry name" value="PilZ_domain"/>
</dbReference>
<dbReference type="GO" id="GO:0035438">
    <property type="term" value="F:cyclic-di-GMP binding"/>
    <property type="evidence" value="ECO:0007669"/>
    <property type="project" value="InterPro"/>
</dbReference>
<dbReference type="EMBL" id="BJZT01000025">
    <property type="protein sequence ID" value="GEP00033.1"/>
    <property type="molecule type" value="Genomic_DNA"/>
</dbReference>
<name>A0A512IQT5_9HYPH</name>
<proteinExistence type="predicted"/>
<protein>
    <recommendedName>
        <fullName evidence="1">PilZ domain-containing protein</fullName>
    </recommendedName>
</protein>
<evidence type="ECO:0000259" key="1">
    <source>
        <dbReference type="Pfam" id="PF07238"/>
    </source>
</evidence>
<feature type="domain" description="PilZ" evidence="1">
    <location>
        <begin position="23"/>
        <end position="106"/>
    </location>
</feature>
<reference evidence="2 3" key="1">
    <citation type="submission" date="2019-07" db="EMBL/GenBank/DDBJ databases">
        <title>Whole genome shotgun sequence of Methylobacterium haplocladii NBRC 107714.</title>
        <authorList>
            <person name="Hosoyama A."/>
            <person name="Uohara A."/>
            <person name="Ohji S."/>
            <person name="Ichikawa N."/>
        </authorList>
    </citation>
    <scope>NUCLEOTIDE SEQUENCE [LARGE SCALE GENOMIC DNA]</scope>
    <source>
        <strain evidence="2 3">NBRC 107714</strain>
    </source>
</reference>
<comment type="caution">
    <text evidence="2">The sequence shown here is derived from an EMBL/GenBank/DDBJ whole genome shotgun (WGS) entry which is preliminary data.</text>
</comment>
<sequence>MLVINVSEQRLQSIECRESAMTERRLEPRAKIFEFGTVLSDGTSGETTCVIWDASGRGARIEVEHPEKLPQRFVLDIGDRNNLKRCNVIWRIGRKVGVVFEPGSPSEGVR</sequence>
<evidence type="ECO:0000313" key="3">
    <source>
        <dbReference type="Proteomes" id="UP000321258"/>
    </source>
</evidence>
<evidence type="ECO:0000313" key="2">
    <source>
        <dbReference type="EMBL" id="GEP00033.1"/>
    </source>
</evidence>
<keyword evidence="3" id="KW-1185">Reference proteome</keyword>
<dbReference type="Proteomes" id="UP000321258">
    <property type="component" value="Unassembled WGS sequence"/>
</dbReference>
<accession>A0A512IQT5</accession>
<organism evidence="2 3">
    <name type="scientific">Methylobacterium haplocladii</name>
    <dbReference type="NCBI Taxonomy" id="1176176"/>
    <lineage>
        <taxon>Bacteria</taxon>
        <taxon>Pseudomonadati</taxon>
        <taxon>Pseudomonadota</taxon>
        <taxon>Alphaproteobacteria</taxon>
        <taxon>Hyphomicrobiales</taxon>
        <taxon>Methylobacteriaceae</taxon>
        <taxon>Methylobacterium</taxon>
    </lineage>
</organism>
<gene>
    <name evidence="2" type="ORF">MHA02_24200</name>
</gene>